<dbReference type="InterPro" id="IPR020846">
    <property type="entry name" value="MFS_dom"/>
</dbReference>
<evidence type="ECO:0000256" key="2">
    <source>
        <dbReference type="SAM" id="MobiDB-lite"/>
    </source>
</evidence>
<dbReference type="Pfam" id="PF07690">
    <property type="entry name" value="MFS_1"/>
    <property type="match status" value="1"/>
</dbReference>
<feature type="transmembrane region" description="Helical" evidence="3">
    <location>
        <begin position="75"/>
        <end position="95"/>
    </location>
</feature>
<comment type="subcellular location">
    <subcellularLocation>
        <location evidence="1">Membrane</location>
        <topology evidence="1">Multi-pass membrane protein</topology>
    </subcellularLocation>
</comment>
<dbReference type="GO" id="GO:0022857">
    <property type="term" value="F:transmembrane transporter activity"/>
    <property type="evidence" value="ECO:0007669"/>
    <property type="project" value="InterPro"/>
</dbReference>
<dbReference type="Gene3D" id="1.20.1250.20">
    <property type="entry name" value="MFS general substrate transporter like domains"/>
    <property type="match status" value="2"/>
</dbReference>
<feature type="transmembrane region" description="Helical" evidence="3">
    <location>
        <begin position="285"/>
        <end position="308"/>
    </location>
</feature>
<dbReference type="PANTHER" id="PTHR45757:SF17">
    <property type="entry name" value="MAJOR FACILITATOR SUPERFAMILY (MFS) PROFILE DOMAIN-CONTAINING PROTEIN"/>
    <property type="match status" value="1"/>
</dbReference>
<name>A0A2A2LN22_9BILA</name>
<dbReference type="InterPro" id="IPR036259">
    <property type="entry name" value="MFS_trans_sf"/>
</dbReference>
<dbReference type="AlphaFoldDB" id="A0A2A2LN22"/>
<dbReference type="PROSITE" id="PS50850">
    <property type="entry name" value="MFS"/>
    <property type="match status" value="1"/>
</dbReference>
<dbReference type="GO" id="GO:0016020">
    <property type="term" value="C:membrane"/>
    <property type="evidence" value="ECO:0007669"/>
    <property type="project" value="UniProtKB-SubCell"/>
</dbReference>
<feature type="region of interest" description="Disordered" evidence="2">
    <location>
        <begin position="467"/>
        <end position="490"/>
    </location>
</feature>
<keyword evidence="3" id="KW-1133">Transmembrane helix</keyword>
<evidence type="ECO:0000256" key="1">
    <source>
        <dbReference type="ARBA" id="ARBA00004141"/>
    </source>
</evidence>
<feature type="transmembrane region" description="Helical" evidence="3">
    <location>
        <begin position="150"/>
        <end position="172"/>
    </location>
</feature>
<protein>
    <recommendedName>
        <fullName evidence="4">Major facilitator superfamily (MFS) profile domain-containing protein</fullName>
    </recommendedName>
</protein>
<dbReference type="EMBL" id="LIAE01006566">
    <property type="protein sequence ID" value="PAV87445.1"/>
    <property type="molecule type" value="Genomic_DNA"/>
</dbReference>
<dbReference type="STRING" id="2018661.A0A2A2LN22"/>
<feature type="transmembrane region" description="Helical" evidence="3">
    <location>
        <begin position="378"/>
        <end position="402"/>
    </location>
</feature>
<feature type="transmembrane region" description="Helical" evidence="3">
    <location>
        <begin position="48"/>
        <end position="68"/>
    </location>
</feature>
<accession>A0A2A2LN22</accession>
<keyword evidence="6" id="KW-1185">Reference proteome</keyword>
<feature type="transmembrane region" description="Helical" evidence="3">
    <location>
        <begin position="184"/>
        <end position="203"/>
    </location>
</feature>
<evidence type="ECO:0000256" key="3">
    <source>
        <dbReference type="SAM" id="Phobius"/>
    </source>
</evidence>
<comment type="caution">
    <text evidence="5">The sequence shown here is derived from an EMBL/GenBank/DDBJ whole genome shotgun (WGS) entry which is preliminary data.</text>
</comment>
<sequence>MLPTIRQVVRLETFPPQLRCGAVAVAKFQQKFQSTYNPYDYSVKEKSYIIWAVSAGAIVGTFPVNYFYIKYGARWPFFVAGILSAFSTISVPLAAKAHIVLLLFVRFIQGVAYSADFAAIGLLCVVSWGKNDEKLCKVFFFQRWAPLAQTGTFIAVLTSFTPVSSVITNPVAGWLCVSSWGWRSAYYIFGIFTLISFLFWIYFYTDDPQFHKSVSQKELGKIQKDKTEAHIKRDSFIPYKEIITNKTILVIWLNAFTEMVTAVLLLTYAPLYFRNVLKFDVEQTGLLVSASASVHLPIKLAFGFVSDYMTCISEIWRMRFFNTMAVGVAGVFCILIGIVPAEYRYTEVVLFCGVLTAMGLNPGGFYKCGTLASRQYSHVVLGAIQFMKCVALFVAPLWMAIFVHDEYNYHQWKWVFICNGVLCLLANVLFYPIATDQPQPFTLITRETRMKEKQMKLMQNGHGNKISDVEVNKKDDTTSSKDNDDLNMKL</sequence>
<evidence type="ECO:0000259" key="4">
    <source>
        <dbReference type="PROSITE" id="PS50850"/>
    </source>
</evidence>
<feature type="transmembrane region" description="Helical" evidence="3">
    <location>
        <begin position="414"/>
        <end position="434"/>
    </location>
</feature>
<proteinExistence type="predicted"/>
<keyword evidence="3" id="KW-0812">Transmembrane</keyword>
<reference evidence="5 6" key="1">
    <citation type="journal article" date="2017" name="Curr. Biol.">
        <title>Genome architecture and evolution of a unichromosomal asexual nematode.</title>
        <authorList>
            <person name="Fradin H."/>
            <person name="Zegar C."/>
            <person name="Gutwein M."/>
            <person name="Lucas J."/>
            <person name="Kovtun M."/>
            <person name="Corcoran D."/>
            <person name="Baugh L.R."/>
            <person name="Kiontke K."/>
            <person name="Gunsalus K."/>
            <person name="Fitch D.H."/>
            <person name="Piano F."/>
        </authorList>
    </citation>
    <scope>NUCLEOTIDE SEQUENCE [LARGE SCALE GENOMIC DNA]</scope>
    <source>
        <strain evidence="5">PF1309</strain>
    </source>
</reference>
<keyword evidence="3" id="KW-0472">Membrane</keyword>
<feature type="domain" description="Major facilitator superfamily (MFS) profile" evidence="4">
    <location>
        <begin position="1"/>
        <end position="438"/>
    </location>
</feature>
<evidence type="ECO:0000313" key="5">
    <source>
        <dbReference type="EMBL" id="PAV87445.1"/>
    </source>
</evidence>
<feature type="transmembrane region" description="Helical" evidence="3">
    <location>
        <begin position="345"/>
        <end position="366"/>
    </location>
</feature>
<feature type="transmembrane region" description="Helical" evidence="3">
    <location>
        <begin position="320"/>
        <end position="339"/>
    </location>
</feature>
<dbReference type="SUPFAM" id="SSF103473">
    <property type="entry name" value="MFS general substrate transporter"/>
    <property type="match status" value="1"/>
</dbReference>
<dbReference type="InterPro" id="IPR011701">
    <property type="entry name" value="MFS"/>
</dbReference>
<gene>
    <name evidence="5" type="ORF">WR25_18590</name>
</gene>
<feature type="transmembrane region" description="Helical" evidence="3">
    <location>
        <begin position="249"/>
        <end position="273"/>
    </location>
</feature>
<dbReference type="Proteomes" id="UP000218231">
    <property type="component" value="Unassembled WGS sequence"/>
</dbReference>
<organism evidence="5 6">
    <name type="scientific">Diploscapter pachys</name>
    <dbReference type="NCBI Taxonomy" id="2018661"/>
    <lineage>
        <taxon>Eukaryota</taxon>
        <taxon>Metazoa</taxon>
        <taxon>Ecdysozoa</taxon>
        <taxon>Nematoda</taxon>
        <taxon>Chromadorea</taxon>
        <taxon>Rhabditida</taxon>
        <taxon>Rhabditina</taxon>
        <taxon>Rhabditomorpha</taxon>
        <taxon>Rhabditoidea</taxon>
        <taxon>Rhabditidae</taxon>
        <taxon>Diploscapter</taxon>
    </lineage>
</organism>
<feature type="transmembrane region" description="Helical" evidence="3">
    <location>
        <begin position="107"/>
        <end position="129"/>
    </location>
</feature>
<dbReference type="PANTHER" id="PTHR45757">
    <property type="entry name" value="PROTEIN CBG23364-RELATED"/>
    <property type="match status" value="1"/>
</dbReference>
<evidence type="ECO:0000313" key="6">
    <source>
        <dbReference type="Proteomes" id="UP000218231"/>
    </source>
</evidence>
<dbReference type="OrthoDB" id="2985014at2759"/>